<dbReference type="PROSITE" id="PS50206">
    <property type="entry name" value="RHODANESE_3"/>
    <property type="match status" value="2"/>
</dbReference>
<keyword evidence="2" id="KW-0677">Repeat</keyword>
<dbReference type="InterPro" id="IPR001763">
    <property type="entry name" value="Rhodanese-like_dom"/>
</dbReference>
<evidence type="ECO:0000313" key="4">
    <source>
        <dbReference type="EMBL" id="TXK05962.1"/>
    </source>
</evidence>
<protein>
    <submittedName>
        <fullName evidence="4">Sulfurtransferase</fullName>
    </submittedName>
</protein>
<organism evidence="4 5">
    <name type="scientific">Microbacterium mitrae</name>
    <dbReference type="NCBI Taxonomy" id="664640"/>
    <lineage>
        <taxon>Bacteria</taxon>
        <taxon>Bacillati</taxon>
        <taxon>Actinomycetota</taxon>
        <taxon>Actinomycetes</taxon>
        <taxon>Micrococcales</taxon>
        <taxon>Microbacteriaceae</taxon>
        <taxon>Microbacterium</taxon>
    </lineage>
</organism>
<dbReference type="InterPro" id="IPR036873">
    <property type="entry name" value="Rhodanese-like_dom_sf"/>
</dbReference>
<dbReference type="AlphaFoldDB" id="A0A5C8HRQ0"/>
<comment type="caution">
    <text evidence="4">The sequence shown here is derived from an EMBL/GenBank/DDBJ whole genome shotgun (WGS) entry which is preliminary data.</text>
</comment>
<dbReference type="CDD" id="cd01448">
    <property type="entry name" value="TST_Repeat_1"/>
    <property type="match status" value="1"/>
</dbReference>
<dbReference type="EMBL" id="VRSW01000001">
    <property type="protein sequence ID" value="TXK05962.1"/>
    <property type="molecule type" value="Genomic_DNA"/>
</dbReference>
<sequence length="283" mass="30482">MTLITPDELVALRQTGVGVCLLDVRWRLDEPEGRPAYLDGHIPDAIYVDLEAELAEGPDPQWGRHPLPTHRRLQQAARRWGLRRDDIVVIYDDLQSVAAARAWFLLANSGVADVRILDGGLRGWLSAGLPLETGDVQLPPGDAVLTPLAAPIVGIDRVDPPTAGTILLDVRAPERYRGSPVAVERVSGHIPGAINLPTVTHLDAGRFRSPEVISRLFAAHGIGPQTQTIAYCGSGIAATHTIFAGSLIGLDIALFAGGWSQWSYARGRWVVEGDAADGNRTRV</sequence>
<gene>
    <name evidence="4" type="ORF">FVP60_03015</name>
</gene>
<evidence type="ECO:0000256" key="1">
    <source>
        <dbReference type="ARBA" id="ARBA00022679"/>
    </source>
</evidence>
<evidence type="ECO:0000313" key="5">
    <source>
        <dbReference type="Proteomes" id="UP000321196"/>
    </source>
</evidence>
<proteinExistence type="predicted"/>
<keyword evidence="1 4" id="KW-0808">Transferase</keyword>
<dbReference type="Gene3D" id="3.40.250.10">
    <property type="entry name" value="Rhodanese-like domain"/>
    <property type="match status" value="2"/>
</dbReference>
<keyword evidence="5" id="KW-1185">Reference proteome</keyword>
<dbReference type="InterPro" id="IPR045078">
    <property type="entry name" value="TST/MPST-like"/>
</dbReference>
<feature type="domain" description="Rhodanese" evidence="3">
    <location>
        <begin position="161"/>
        <end position="271"/>
    </location>
</feature>
<dbReference type="SMART" id="SM00450">
    <property type="entry name" value="RHOD"/>
    <property type="match status" value="2"/>
</dbReference>
<name>A0A5C8HRQ0_9MICO</name>
<feature type="domain" description="Rhodanese" evidence="3">
    <location>
        <begin position="15"/>
        <end position="133"/>
    </location>
</feature>
<accession>A0A5C8HRQ0</accession>
<dbReference type="RefSeq" id="WP_147824774.1">
    <property type="nucleotide sequence ID" value="NZ_BAAARG010000001.1"/>
</dbReference>
<dbReference type="SUPFAM" id="SSF52821">
    <property type="entry name" value="Rhodanese/Cell cycle control phosphatase"/>
    <property type="match status" value="2"/>
</dbReference>
<evidence type="ECO:0000259" key="3">
    <source>
        <dbReference type="PROSITE" id="PS50206"/>
    </source>
</evidence>
<dbReference type="GO" id="GO:0004792">
    <property type="term" value="F:thiosulfate-cyanide sulfurtransferase activity"/>
    <property type="evidence" value="ECO:0007669"/>
    <property type="project" value="TreeGrafter"/>
</dbReference>
<dbReference type="PANTHER" id="PTHR11364:SF27">
    <property type="entry name" value="SULFURTRANSFERASE"/>
    <property type="match status" value="1"/>
</dbReference>
<dbReference type="OrthoDB" id="9770030at2"/>
<dbReference type="PANTHER" id="PTHR11364">
    <property type="entry name" value="THIOSULFATE SULFERTANSFERASE"/>
    <property type="match status" value="1"/>
</dbReference>
<evidence type="ECO:0000256" key="2">
    <source>
        <dbReference type="ARBA" id="ARBA00022737"/>
    </source>
</evidence>
<dbReference type="Pfam" id="PF00581">
    <property type="entry name" value="Rhodanese"/>
    <property type="match status" value="2"/>
</dbReference>
<dbReference type="CDD" id="cd01449">
    <property type="entry name" value="TST_Repeat_2"/>
    <property type="match status" value="1"/>
</dbReference>
<reference evidence="4 5" key="1">
    <citation type="submission" date="2019-08" db="EMBL/GenBank/DDBJ databases">
        <authorList>
            <person name="Dong K."/>
        </authorList>
    </citation>
    <scope>NUCLEOTIDE SEQUENCE [LARGE SCALE GENOMIC DNA]</scope>
    <source>
        <strain evidence="4 5">M4-8</strain>
    </source>
</reference>
<dbReference type="Proteomes" id="UP000321196">
    <property type="component" value="Unassembled WGS sequence"/>
</dbReference>